<comment type="similarity">
    <text evidence="1">Belongs to the N(4)/N(6)-methyltransferase family.</text>
</comment>
<evidence type="ECO:0000256" key="7">
    <source>
        <dbReference type="ARBA" id="ARBA00047942"/>
    </source>
</evidence>
<dbReference type="InterPro" id="IPR051537">
    <property type="entry name" value="DNA_Adenine_Mtase"/>
</dbReference>
<dbReference type="SUPFAM" id="SSF53335">
    <property type="entry name" value="S-adenosyl-L-methionine-dependent methyltransferases"/>
    <property type="match status" value="1"/>
</dbReference>
<dbReference type="InterPro" id="IPR038333">
    <property type="entry name" value="T1MK-like_N_sf"/>
</dbReference>
<sequence length="955" mass="105124">MPTPRDVLLLLPRSALAALADRFGVDLPDRRKKATIVDAMLSAPGLQVDELLRSFRIDELKELCRALGLNARARDKALLVERLLDDRSPESMARGAMGAPRAAAARLGPESAARDGRLTKEQIVGCLLEADKLLRHALGPSGQHRMTIAVLLLLKRLNDAEPSTLDIAVPAQARWATVEASLPAVDLALNRACVALEESNPALEGVLSWLDFTDVRRLGDRTERLRLLHELLRLLSWMSLRDGDLATPDTLRRAFQMFLEEADLRDAKRAGESHPTIAIAELMAELLDPSEGMRIYDPACGYGTLLVECATYVERRGGDARKLLLRGQEKSVEAWTLARINMLLAGLPDAQIDRGDTLRDPSSTVDGYLRAHDRVLCVPPVGLTWWGHDVAERDHHARFRYGVPPKNRIEFAYLQHMLASLHRRSGVMAMVAPGGVLFRGGTEGEIRKRMLRDDLFHAVIGLPANLLPATRGPAALLVLSRAKPALRKHKVLFIDASRGFQEERRRNRLGPEDVTKIATTFRSASDVPGYARLVDVDEIAANGFSLAVRRYVDARAPPTDDASAQMWRRVELRNYRSIAEATVDLAPFTVLVGPNGSGKSNFADAIVFARDVATDAATAVERRGGLAGIRRWQPAEEDDRAEVYVDVRAATSRSALETDYLRHQFTIRAKGDGAWAFHNETIELFVRGAPVLWVERTPEGLDVETEPGRRVVSSGSAPRLSETASAMVFARQLFDIARVTALRNVTRIRLNAEAMRKPQVATENTRLDESGSNIAVAFRSLEAEGQARVLAAMQRIVPGLLRVSVEAFDRFLLLKFEQHQPGGHVARFSASEMSEGALRALGILVAAQQMTGDELLIIEEPEVAIHVGAAQLLFDVLKDASTRGSLLITTHSADLLDAAREEEILVCSYRDGVTQIGPLSSAQREVVRQGLFSVAELMRSEPLRIEGEEPATVQL</sequence>
<dbReference type="InterPro" id="IPR029063">
    <property type="entry name" value="SAM-dependent_MTases_sf"/>
</dbReference>
<dbReference type="Proteomes" id="UP000075604">
    <property type="component" value="Unassembled WGS sequence"/>
</dbReference>
<evidence type="ECO:0000256" key="6">
    <source>
        <dbReference type="ARBA" id="ARBA00022747"/>
    </source>
</evidence>
<accession>A0A150P090</accession>
<proteinExistence type="inferred from homology"/>
<evidence type="ECO:0000256" key="5">
    <source>
        <dbReference type="ARBA" id="ARBA00022691"/>
    </source>
</evidence>
<evidence type="ECO:0000256" key="2">
    <source>
        <dbReference type="ARBA" id="ARBA00011900"/>
    </source>
</evidence>
<dbReference type="PANTHER" id="PTHR42933">
    <property type="entry name" value="SLR6095 PROTEIN"/>
    <property type="match status" value="1"/>
</dbReference>
<dbReference type="GO" id="GO:0008170">
    <property type="term" value="F:N-methyltransferase activity"/>
    <property type="evidence" value="ECO:0007669"/>
    <property type="project" value="InterPro"/>
</dbReference>
<evidence type="ECO:0000313" key="10">
    <source>
        <dbReference type="EMBL" id="KYF48168.1"/>
    </source>
</evidence>
<evidence type="ECO:0000256" key="4">
    <source>
        <dbReference type="ARBA" id="ARBA00022679"/>
    </source>
</evidence>
<dbReference type="GO" id="GO:0016887">
    <property type="term" value="F:ATP hydrolysis activity"/>
    <property type="evidence" value="ECO:0007669"/>
    <property type="project" value="InterPro"/>
</dbReference>
<comment type="catalytic activity">
    <reaction evidence="7">
        <text>a 2'-deoxyadenosine in DNA + S-adenosyl-L-methionine = an N(6)-methyl-2'-deoxyadenosine in DNA + S-adenosyl-L-homocysteine + H(+)</text>
        <dbReference type="Rhea" id="RHEA:15197"/>
        <dbReference type="Rhea" id="RHEA-COMP:12418"/>
        <dbReference type="Rhea" id="RHEA-COMP:12419"/>
        <dbReference type="ChEBI" id="CHEBI:15378"/>
        <dbReference type="ChEBI" id="CHEBI:57856"/>
        <dbReference type="ChEBI" id="CHEBI:59789"/>
        <dbReference type="ChEBI" id="CHEBI:90615"/>
        <dbReference type="ChEBI" id="CHEBI:90616"/>
        <dbReference type="EC" id="2.1.1.72"/>
    </reaction>
</comment>
<dbReference type="InterPro" id="IPR003959">
    <property type="entry name" value="ATPase_AAA_core"/>
</dbReference>
<evidence type="ECO:0000313" key="11">
    <source>
        <dbReference type="Proteomes" id="UP000075604"/>
    </source>
</evidence>
<dbReference type="Gene3D" id="3.40.50.300">
    <property type="entry name" value="P-loop containing nucleotide triphosphate hydrolases"/>
    <property type="match status" value="2"/>
</dbReference>
<dbReference type="EMBL" id="JELX01004425">
    <property type="protein sequence ID" value="KYF48168.1"/>
    <property type="molecule type" value="Genomic_DNA"/>
</dbReference>
<dbReference type="Pfam" id="PF02384">
    <property type="entry name" value="N6_Mtase"/>
    <property type="match status" value="1"/>
</dbReference>
<dbReference type="GO" id="GO:0005524">
    <property type="term" value="F:ATP binding"/>
    <property type="evidence" value="ECO:0007669"/>
    <property type="project" value="InterPro"/>
</dbReference>
<dbReference type="Gene3D" id="3.40.50.150">
    <property type="entry name" value="Vaccinia Virus protein VP39"/>
    <property type="match status" value="1"/>
</dbReference>
<dbReference type="Pfam" id="PF13304">
    <property type="entry name" value="AAA_21"/>
    <property type="match status" value="1"/>
</dbReference>
<keyword evidence="6" id="KW-0680">Restriction system</keyword>
<dbReference type="InterPro" id="IPR027417">
    <property type="entry name" value="P-loop_NTPase"/>
</dbReference>
<keyword evidence="3" id="KW-0489">Methyltransferase</keyword>
<feature type="domain" description="ATPase AAA-type core" evidence="9">
    <location>
        <begin position="588"/>
        <end position="897"/>
    </location>
</feature>
<dbReference type="PANTHER" id="PTHR42933:SF3">
    <property type="entry name" value="TYPE I RESTRICTION ENZYME MJAVIII METHYLASE SUBUNIT"/>
    <property type="match status" value="1"/>
</dbReference>
<organism evidence="10 11">
    <name type="scientific">Sorangium cellulosum</name>
    <name type="common">Polyangium cellulosum</name>
    <dbReference type="NCBI Taxonomy" id="56"/>
    <lineage>
        <taxon>Bacteria</taxon>
        <taxon>Pseudomonadati</taxon>
        <taxon>Myxococcota</taxon>
        <taxon>Polyangia</taxon>
        <taxon>Polyangiales</taxon>
        <taxon>Polyangiaceae</taxon>
        <taxon>Sorangium</taxon>
    </lineage>
</organism>
<comment type="caution">
    <text evidence="10">The sequence shown here is derived from an EMBL/GenBank/DDBJ whole genome shotgun (WGS) entry which is preliminary data.</text>
</comment>
<dbReference type="EC" id="2.1.1.72" evidence="2"/>
<feature type="domain" description="DNA methylase adenine-specific" evidence="8">
    <location>
        <begin position="248"/>
        <end position="555"/>
    </location>
</feature>
<evidence type="ECO:0000259" key="9">
    <source>
        <dbReference type="Pfam" id="PF13304"/>
    </source>
</evidence>
<dbReference type="GO" id="GO:0009007">
    <property type="term" value="F:site-specific DNA-methyltransferase (adenine-specific) activity"/>
    <property type="evidence" value="ECO:0007669"/>
    <property type="project" value="UniProtKB-EC"/>
</dbReference>
<keyword evidence="5" id="KW-0949">S-adenosyl-L-methionine</keyword>
<keyword evidence="4" id="KW-0808">Transferase</keyword>
<dbReference type="SUPFAM" id="SSF52540">
    <property type="entry name" value="P-loop containing nucleoside triphosphate hydrolases"/>
    <property type="match status" value="1"/>
</dbReference>
<evidence type="ECO:0000259" key="8">
    <source>
        <dbReference type="Pfam" id="PF02384"/>
    </source>
</evidence>
<protein>
    <recommendedName>
        <fullName evidence="2">site-specific DNA-methyltransferase (adenine-specific)</fullName>
        <ecNumber evidence="2">2.1.1.72</ecNumber>
    </recommendedName>
</protein>
<name>A0A150P090_SORCE</name>
<dbReference type="AlphaFoldDB" id="A0A150P090"/>
<gene>
    <name evidence="10" type="ORF">BE04_46820</name>
</gene>
<dbReference type="GO" id="GO:0009307">
    <property type="term" value="P:DNA restriction-modification system"/>
    <property type="evidence" value="ECO:0007669"/>
    <property type="project" value="UniProtKB-KW"/>
</dbReference>
<dbReference type="GO" id="GO:0003677">
    <property type="term" value="F:DNA binding"/>
    <property type="evidence" value="ECO:0007669"/>
    <property type="project" value="InterPro"/>
</dbReference>
<evidence type="ECO:0000256" key="3">
    <source>
        <dbReference type="ARBA" id="ARBA00022603"/>
    </source>
</evidence>
<reference evidence="10 11" key="1">
    <citation type="submission" date="2014-02" db="EMBL/GenBank/DDBJ databases">
        <title>The small core and large imbalanced accessory genome model reveals a collaborative survival strategy of Sorangium cellulosum strains in nature.</title>
        <authorList>
            <person name="Han K."/>
            <person name="Peng R."/>
            <person name="Blom J."/>
            <person name="Li Y.-Z."/>
        </authorList>
    </citation>
    <scope>NUCLEOTIDE SEQUENCE [LARGE SCALE GENOMIC DNA]</scope>
    <source>
        <strain evidence="10 11">So0157-18</strain>
    </source>
</reference>
<dbReference type="Gene3D" id="1.20.1260.30">
    <property type="match status" value="1"/>
</dbReference>
<evidence type="ECO:0000256" key="1">
    <source>
        <dbReference type="ARBA" id="ARBA00006594"/>
    </source>
</evidence>
<dbReference type="InterPro" id="IPR003356">
    <property type="entry name" value="DNA_methylase_A-5"/>
</dbReference>
<dbReference type="GO" id="GO:0032259">
    <property type="term" value="P:methylation"/>
    <property type="evidence" value="ECO:0007669"/>
    <property type="project" value="UniProtKB-KW"/>
</dbReference>